<accession>A0A0E9Q379</accession>
<protein>
    <submittedName>
        <fullName evidence="1">Uncharacterized protein</fullName>
    </submittedName>
</protein>
<reference evidence="1" key="2">
    <citation type="journal article" date="2015" name="Fish Shellfish Immunol.">
        <title>Early steps in the European eel (Anguilla anguilla)-Vibrio vulnificus interaction in the gills: Role of the RtxA13 toxin.</title>
        <authorList>
            <person name="Callol A."/>
            <person name="Pajuelo D."/>
            <person name="Ebbesson L."/>
            <person name="Teles M."/>
            <person name="MacKenzie S."/>
            <person name="Amaro C."/>
        </authorList>
    </citation>
    <scope>NUCLEOTIDE SEQUENCE</scope>
</reference>
<name>A0A0E9Q379_ANGAN</name>
<reference evidence="1" key="1">
    <citation type="submission" date="2014-11" db="EMBL/GenBank/DDBJ databases">
        <authorList>
            <person name="Amaro Gonzalez C."/>
        </authorList>
    </citation>
    <scope>NUCLEOTIDE SEQUENCE</scope>
</reference>
<evidence type="ECO:0000313" key="1">
    <source>
        <dbReference type="EMBL" id="JAH11214.1"/>
    </source>
</evidence>
<dbReference type="AlphaFoldDB" id="A0A0E9Q379"/>
<sequence>MLFALKVKLNFANIHELNMTKNRVFRLCSFSISLCCTCMVHLSLLKITE</sequence>
<organism evidence="1">
    <name type="scientific">Anguilla anguilla</name>
    <name type="common">European freshwater eel</name>
    <name type="synonym">Muraena anguilla</name>
    <dbReference type="NCBI Taxonomy" id="7936"/>
    <lineage>
        <taxon>Eukaryota</taxon>
        <taxon>Metazoa</taxon>
        <taxon>Chordata</taxon>
        <taxon>Craniata</taxon>
        <taxon>Vertebrata</taxon>
        <taxon>Euteleostomi</taxon>
        <taxon>Actinopterygii</taxon>
        <taxon>Neopterygii</taxon>
        <taxon>Teleostei</taxon>
        <taxon>Anguilliformes</taxon>
        <taxon>Anguillidae</taxon>
        <taxon>Anguilla</taxon>
    </lineage>
</organism>
<dbReference type="EMBL" id="GBXM01097363">
    <property type="protein sequence ID" value="JAH11214.1"/>
    <property type="molecule type" value="Transcribed_RNA"/>
</dbReference>
<proteinExistence type="predicted"/>